<dbReference type="Proteomes" id="UP000803844">
    <property type="component" value="Unassembled WGS sequence"/>
</dbReference>
<name>A0A9P4Y9M2_CRYP1</name>
<proteinExistence type="predicted"/>
<protein>
    <submittedName>
        <fullName evidence="1">Uncharacterized protein</fullName>
    </submittedName>
</protein>
<evidence type="ECO:0000313" key="2">
    <source>
        <dbReference type="Proteomes" id="UP000803844"/>
    </source>
</evidence>
<gene>
    <name evidence="1" type="ORF">M406DRAFT_354927</name>
</gene>
<comment type="caution">
    <text evidence="1">The sequence shown here is derived from an EMBL/GenBank/DDBJ whole genome shotgun (WGS) entry which is preliminary data.</text>
</comment>
<accession>A0A9P4Y9M2</accession>
<organism evidence="1 2">
    <name type="scientific">Cryphonectria parasitica (strain ATCC 38755 / EP155)</name>
    <dbReference type="NCBI Taxonomy" id="660469"/>
    <lineage>
        <taxon>Eukaryota</taxon>
        <taxon>Fungi</taxon>
        <taxon>Dikarya</taxon>
        <taxon>Ascomycota</taxon>
        <taxon>Pezizomycotina</taxon>
        <taxon>Sordariomycetes</taxon>
        <taxon>Sordariomycetidae</taxon>
        <taxon>Diaporthales</taxon>
        <taxon>Cryphonectriaceae</taxon>
        <taxon>Cryphonectria-Endothia species complex</taxon>
        <taxon>Cryphonectria</taxon>
    </lineage>
</organism>
<dbReference type="EMBL" id="MU032345">
    <property type="protein sequence ID" value="KAF3768585.1"/>
    <property type="molecule type" value="Genomic_DNA"/>
</dbReference>
<dbReference type="AlphaFoldDB" id="A0A9P4Y9M2"/>
<keyword evidence="2" id="KW-1185">Reference proteome</keyword>
<sequence>MYQIGLIVCLDRTATLPRIPSRIWLANGHRVTTTARSFGTPTPINDVRLGIHVTLSRRGGKFLLLLHGAIDQGPVSRPPPRLQLVILVSLLCHDLASPARCPGPWPGKSSGRLLVLKLRTGPSRWSILTSG</sequence>
<dbReference type="GeneID" id="63840164"/>
<evidence type="ECO:0000313" key="1">
    <source>
        <dbReference type="EMBL" id="KAF3768585.1"/>
    </source>
</evidence>
<reference evidence="1" key="1">
    <citation type="journal article" date="2020" name="Phytopathology">
        <title>Genome sequence of the chestnut blight fungus Cryphonectria parasitica EP155: A fundamental resource for an archetypical invasive plant pathogen.</title>
        <authorList>
            <person name="Crouch J.A."/>
            <person name="Dawe A."/>
            <person name="Aerts A."/>
            <person name="Barry K."/>
            <person name="Churchill A.C.L."/>
            <person name="Grimwood J."/>
            <person name="Hillman B."/>
            <person name="Milgroom M.G."/>
            <person name="Pangilinan J."/>
            <person name="Smith M."/>
            <person name="Salamov A."/>
            <person name="Schmutz J."/>
            <person name="Yadav J."/>
            <person name="Grigoriev I.V."/>
            <person name="Nuss D."/>
        </authorList>
    </citation>
    <scope>NUCLEOTIDE SEQUENCE</scope>
    <source>
        <strain evidence="1">EP155</strain>
    </source>
</reference>
<dbReference type="RefSeq" id="XP_040779546.1">
    <property type="nucleotide sequence ID" value="XM_040923035.1"/>
</dbReference>